<evidence type="ECO:0000256" key="3">
    <source>
        <dbReference type="ARBA" id="ARBA00022692"/>
    </source>
</evidence>
<dbReference type="InterPro" id="IPR017039">
    <property type="entry name" value="Virul_fac_BrkB"/>
</dbReference>
<evidence type="ECO:0000256" key="4">
    <source>
        <dbReference type="ARBA" id="ARBA00022989"/>
    </source>
</evidence>
<evidence type="ECO:0000256" key="6">
    <source>
        <dbReference type="SAM" id="Phobius"/>
    </source>
</evidence>
<dbReference type="NCBIfam" id="TIGR00765">
    <property type="entry name" value="yihY_not_rbn"/>
    <property type="match status" value="1"/>
</dbReference>
<evidence type="ECO:0000313" key="8">
    <source>
        <dbReference type="Proteomes" id="UP001265550"/>
    </source>
</evidence>
<feature type="transmembrane region" description="Helical" evidence="6">
    <location>
        <begin position="136"/>
        <end position="162"/>
    </location>
</feature>
<feature type="transmembrane region" description="Helical" evidence="6">
    <location>
        <begin position="20"/>
        <end position="48"/>
    </location>
</feature>
<dbReference type="Proteomes" id="UP001265550">
    <property type="component" value="Unassembled WGS sequence"/>
</dbReference>
<feature type="transmembrane region" description="Helical" evidence="6">
    <location>
        <begin position="205"/>
        <end position="224"/>
    </location>
</feature>
<name>A0ABU1VHY0_9BURK</name>
<comment type="caution">
    <text evidence="7">The sequence shown here is derived from an EMBL/GenBank/DDBJ whole genome shotgun (WGS) entry which is preliminary data.</text>
</comment>
<organism evidence="7 8">
    <name type="scientific">Hydrogenophaga laconesensis</name>
    <dbReference type="NCBI Taxonomy" id="1805971"/>
    <lineage>
        <taxon>Bacteria</taxon>
        <taxon>Pseudomonadati</taxon>
        <taxon>Pseudomonadota</taxon>
        <taxon>Betaproteobacteria</taxon>
        <taxon>Burkholderiales</taxon>
        <taxon>Comamonadaceae</taxon>
        <taxon>Hydrogenophaga</taxon>
    </lineage>
</organism>
<keyword evidence="5 6" id="KW-0472">Membrane</keyword>
<dbReference type="PANTHER" id="PTHR30213">
    <property type="entry name" value="INNER MEMBRANE PROTEIN YHJD"/>
    <property type="match status" value="1"/>
</dbReference>
<reference evidence="7 8" key="1">
    <citation type="submission" date="2023-07" db="EMBL/GenBank/DDBJ databases">
        <title>Sorghum-associated microbial communities from plants grown in Nebraska, USA.</title>
        <authorList>
            <person name="Schachtman D."/>
        </authorList>
    </citation>
    <scope>NUCLEOTIDE SEQUENCE [LARGE SCALE GENOMIC DNA]</scope>
    <source>
        <strain evidence="7 8">BE240</strain>
    </source>
</reference>
<evidence type="ECO:0000256" key="2">
    <source>
        <dbReference type="ARBA" id="ARBA00022475"/>
    </source>
</evidence>
<dbReference type="EMBL" id="JAVDWE010000019">
    <property type="protein sequence ID" value="MDR7097092.1"/>
    <property type="molecule type" value="Genomic_DNA"/>
</dbReference>
<feature type="transmembrane region" description="Helical" evidence="6">
    <location>
        <begin position="174"/>
        <end position="199"/>
    </location>
</feature>
<keyword evidence="4 6" id="KW-1133">Transmembrane helix</keyword>
<dbReference type="RefSeq" id="WP_204735515.1">
    <property type="nucleotide sequence ID" value="NZ_JAVDWE010000019.1"/>
</dbReference>
<keyword evidence="3 6" id="KW-0812">Transmembrane</keyword>
<accession>A0ABU1VHY0</accession>
<sequence length="287" mass="30802">MLWRVLKATVVNWLEDEAPSMGAALAFYTLFSVAPILLIVISVAGLWFGEAAAQGEIFAQLAELVGSDSALTINKLVEGANRPAAGMVGTLVGVVTLLIGATTVFAELRNAMDRIWRTKGEARQRGGVGELLRSRLISLGLVLAIGFLLMVSLVLSAALAALSKWASPWLGQLAVLASAIDFALSLGFLSVLFAMIFKWMPRVKLAWSDVWIGALITALLLTLGKSLIGTYIGRSGAASVFGAASSLVIFLLWVYYSAQVFLLGAEFTRAFTERHDQCTRTERQPPP</sequence>
<evidence type="ECO:0000256" key="5">
    <source>
        <dbReference type="ARBA" id="ARBA00023136"/>
    </source>
</evidence>
<comment type="subcellular location">
    <subcellularLocation>
        <location evidence="1">Cell membrane</location>
        <topology evidence="1">Multi-pass membrane protein</topology>
    </subcellularLocation>
</comment>
<dbReference type="PIRSF" id="PIRSF035875">
    <property type="entry name" value="RNase_BN"/>
    <property type="match status" value="1"/>
</dbReference>
<gene>
    <name evidence="7" type="ORF">J2X09_004865</name>
</gene>
<protein>
    <submittedName>
        <fullName evidence="7">Membrane protein</fullName>
    </submittedName>
</protein>
<feature type="transmembrane region" description="Helical" evidence="6">
    <location>
        <begin position="84"/>
        <end position="106"/>
    </location>
</feature>
<keyword evidence="8" id="KW-1185">Reference proteome</keyword>
<feature type="transmembrane region" description="Helical" evidence="6">
    <location>
        <begin position="236"/>
        <end position="256"/>
    </location>
</feature>
<dbReference type="Pfam" id="PF03631">
    <property type="entry name" value="Virul_fac_BrkB"/>
    <property type="match status" value="1"/>
</dbReference>
<dbReference type="PANTHER" id="PTHR30213:SF1">
    <property type="entry name" value="INNER MEMBRANE PROTEIN YHJD"/>
    <property type="match status" value="1"/>
</dbReference>
<evidence type="ECO:0000313" key="7">
    <source>
        <dbReference type="EMBL" id="MDR7097092.1"/>
    </source>
</evidence>
<keyword evidence="2" id="KW-1003">Cell membrane</keyword>
<proteinExistence type="predicted"/>
<evidence type="ECO:0000256" key="1">
    <source>
        <dbReference type="ARBA" id="ARBA00004651"/>
    </source>
</evidence>